<organism evidence="2 3">
    <name type="scientific">Brucella suis biovar 1 (strain 1330)</name>
    <dbReference type="NCBI Taxonomy" id="204722"/>
    <lineage>
        <taxon>Bacteria</taxon>
        <taxon>Pseudomonadati</taxon>
        <taxon>Pseudomonadota</taxon>
        <taxon>Alphaproteobacteria</taxon>
        <taxon>Hyphomicrobiales</taxon>
        <taxon>Brucellaceae</taxon>
        <taxon>Brucella/Ochrobactrum group</taxon>
        <taxon>Brucella</taxon>
    </lineage>
</organism>
<evidence type="ECO:0000256" key="1">
    <source>
        <dbReference type="SAM" id="MobiDB-lite"/>
    </source>
</evidence>
<dbReference type="Proteomes" id="UP000007104">
    <property type="component" value="Chromosome I"/>
</dbReference>
<accession>A0A0H3GDD8</accession>
<dbReference type="KEGG" id="bms:BR1880"/>
<evidence type="ECO:0000313" key="2">
    <source>
        <dbReference type="EMBL" id="AEM19192.1"/>
    </source>
</evidence>
<keyword evidence="3" id="KW-1185">Reference proteome</keyword>
<gene>
    <name evidence="2" type="ordered locus">BS1330_I1874</name>
</gene>
<reference evidence="2 3" key="1">
    <citation type="journal article" date="2011" name="J. Bacteriol.">
        <title>Revised genome sequence of Brucella suis 1330.</title>
        <authorList>
            <person name="Tae H."/>
            <person name="Shallom S."/>
            <person name="Settlage R."/>
            <person name="Preston D."/>
            <person name="Adams L.G."/>
            <person name="Garner H.R."/>
        </authorList>
    </citation>
    <scope>NUCLEOTIDE SEQUENCE [LARGE SCALE GENOMIC DNA]</scope>
    <source>
        <strain evidence="2 3">1330</strain>
    </source>
</reference>
<dbReference type="KEGG" id="bsi:BS1330_I1874"/>
<dbReference type="HOGENOM" id="CLU_3213334_0_0_5"/>
<feature type="compositionally biased region" description="Basic and acidic residues" evidence="1">
    <location>
        <begin position="1"/>
        <end position="14"/>
    </location>
</feature>
<dbReference type="AlphaFoldDB" id="A0A0H3GDD8"/>
<feature type="region of interest" description="Disordered" evidence="1">
    <location>
        <begin position="1"/>
        <end position="21"/>
    </location>
</feature>
<proteinExistence type="predicted"/>
<dbReference type="EMBL" id="CP002997">
    <property type="protein sequence ID" value="AEM19192.1"/>
    <property type="molecule type" value="Genomic_DNA"/>
</dbReference>
<name>A0A0H3GDD8_BRUSU</name>
<protein>
    <submittedName>
        <fullName evidence="2">Uncharacterized protein</fullName>
    </submittedName>
</protein>
<evidence type="ECO:0000313" key="3">
    <source>
        <dbReference type="Proteomes" id="UP000007104"/>
    </source>
</evidence>
<sequence length="44" mass="5175">MKAEWRKAAKRSTEEASMVGIAQDIDEKDARFLQHPSHDRHHFL</sequence>